<organism evidence="1 2">
    <name type="scientific">Acinetobacter tjernbergiae DSM 14971 = CIP 107465</name>
    <dbReference type="NCBI Taxonomy" id="1120928"/>
    <lineage>
        <taxon>Bacteria</taxon>
        <taxon>Pseudomonadati</taxon>
        <taxon>Pseudomonadota</taxon>
        <taxon>Gammaproteobacteria</taxon>
        <taxon>Moraxellales</taxon>
        <taxon>Moraxellaceae</taxon>
        <taxon>Acinetobacter</taxon>
    </lineage>
</organism>
<proteinExistence type="predicted"/>
<evidence type="ECO:0000313" key="1">
    <source>
        <dbReference type="EMBL" id="ESK55883.1"/>
    </source>
</evidence>
<comment type="caution">
    <text evidence="1">The sequence shown here is derived from an EMBL/GenBank/DDBJ whole genome shotgun (WGS) entry which is preliminary data.</text>
</comment>
<accession>V2UMD3</accession>
<dbReference type="OrthoDB" id="283616at2"/>
<dbReference type="eggNOG" id="COG0758">
    <property type="taxonomic scope" value="Bacteria"/>
</dbReference>
<dbReference type="Pfam" id="PF12694">
    <property type="entry name" value="cpYpsA"/>
    <property type="match status" value="1"/>
</dbReference>
<evidence type="ECO:0000313" key="2">
    <source>
        <dbReference type="Proteomes" id="UP000017404"/>
    </source>
</evidence>
<sequence>MQIKIVSGGQTGVDRGALDAALSVGVPCGGWCPEGRMADDGIIPDYYPLTVLESSGYRKRTKQNVQDSDATVIIYFDYIFPNGGTELTLLECIKQRKPYLLIDGNEFSIERAAKRIYSFYEKNNILILNIAGPKGSNLPQAHHYTQQVITTMLNQVLDQNTIKNSI</sequence>
<keyword evidence="2" id="KW-1185">Reference proteome</keyword>
<dbReference type="PATRIC" id="fig|1120928.5.peg.1565"/>
<dbReference type="EMBL" id="AYEV01000013">
    <property type="protein sequence ID" value="ESK55883.1"/>
    <property type="molecule type" value="Genomic_DNA"/>
</dbReference>
<dbReference type="SUPFAM" id="SSF102405">
    <property type="entry name" value="MCP/YpsA-like"/>
    <property type="match status" value="1"/>
</dbReference>
<gene>
    <name evidence="1" type="ORF">F990_01537</name>
</gene>
<protein>
    <recommendedName>
        <fullName evidence="3">Molybdenum cofactor carrier</fullName>
    </recommendedName>
</protein>
<evidence type="ECO:0008006" key="3">
    <source>
        <dbReference type="Google" id="ProtNLM"/>
    </source>
</evidence>
<dbReference type="AlphaFoldDB" id="V2UMD3"/>
<dbReference type="STRING" id="202955.GCA_000759995_00830"/>
<dbReference type="Gene3D" id="3.40.50.450">
    <property type="match status" value="1"/>
</dbReference>
<reference evidence="1 2" key="1">
    <citation type="submission" date="2013-10" db="EMBL/GenBank/DDBJ databases">
        <title>The Genome Sequence of Acinetobacter tjernbergiae CIP107465.</title>
        <authorList>
            <consortium name="The Broad Institute Genomics Platform"/>
            <consortium name="The Broad Institute Genome Sequencing Center for Infectious Disease"/>
            <person name="Cerqueira G."/>
            <person name="Feldgarden M."/>
            <person name="Courvalin P."/>
            <person name="Grillot-Courvalin C."/>
            <person name="Clermont D."/>
            <person name="Rocha E."/>
            <person name="Yoon E.-J."/>
            <person name="Nemec A."/>
            <person name="Young S.K."/>
            <person name="Zeng Q."/>
            <person name="Gargeya S."/>
            <person name="Fitzgerald M."/>
            <person name="Abouelleil A."/>
            <person name="Alvarado L."/>
            <person name="Berlin A.M."/>
            <person name="Chapman S.B."/>
            <person name="Gainer-Dewar J."/>
            <person name="Goldberg J."/>
            <person name="Gnerre S."/>
            <person name="Griggs A."/>
            <person name="Gujja S."/>
            <person name="Hansen M."/>
            <person name="Howarth C."/>
            <person name="Imamovic A."/>
            <person name="Ireland A."/>
            <person name="Larimer J."/>
            <person name="McCowan C."/>
            <person name="Murphy C."/>
            <person name="Pearson M."/>
            <person name="Poon T.W."/>
            <person name="Priest M."/>
            <person name="Roberts A."/>
            <person name="Saif S."/>
            <person name="Shea T."/>
            <person name="Sykes S."/>
            <person name="Wortman J."/>
            <person name="Nusbaum C."/>
            <person name="Birren B."/>
        </authorList>
    </citation>
    <scope>NUCLEOTIDE SEQUENCE [LARGE SCALE GENOMIC DNA]</scope>
    <source>
        <strain evidence="1 2">CIP 107465</strain>
    </source>
</reference>
<name>V2UMD3_9GAMM</name>
<dbReference type="RefSeq" id="WP_018679135.1">
    <property type="nucleotide sequence ID" value="NZ_AYEV01000013.1"/>
</dbReference>
<dbReference type="InterPro" id="IPR024755">
    <property type="entry name" value="cpYpsA"/>
</dbReference>
<dbReference type="Proteomes" id="UP000017404">
    <property type="component" value="Unassembled WGS sequence"/>
</dbReference>